<evidence type="ECO:0000259" key="4">
    <source>
        <dbReference type="PROSITE" id="PS50042"/>
    </source>
</evidence>
<accession>A0A3D9HAR2</accession>
<dbReference type="PANTHER" id="PTHR24567">
    <property type="entry name" value="CRP FAMILY TRANSCRIPTIONAL REGULATORY PROTEIN"/>
    <property type="match status" value="1"/>
</dbReference>
<dbReference type="PRINTS" id="PR00034">
    <property type="entry name" value="HTHCRP"/>
</dbReference>
<dbReference type="SMART" id="SM00100">
    <property type="entry name" value="cNMP"/>
    <property type="match status" value="1"/>
</dbReference>
<dbReference type="Pfam" id="PF00027">
    <property type="entry name" value="cNMP_binding"/>
    <property type="match status" value="1"/>
</dbReference>
<name>A0A3D9HAR2_9FLAO</name>
<evidence type="ECO:0000256" key="2">
    <source>
        <dbReference type="ARBA" id="ARBA00023125"/>
    </source>
</evidence>
<dbReference type="InterPro" id="IPR036388">
    <property type="entry name" value="WH-like_DNA-bd_sf"/>
</dbReference>
<dbReference type="SUPFAM" id="SSF46785">
    <property type="entry name" value="Winged helix' DNA-binding domain"/>
    <property type="match status" value="1"/>
</dbReference>
<dbReference type="Gene3D" id="1.10.10.10">
    <property type="entry name" value="Winged helix-like DNA-binding domain superfamily/Winged helix DNA-binding domain"/>
    <property type="match status" value="1"/>
</dbReference>
<dbReference type="CDD" id="cd00038">
    <property type="entry name" value="CAP_ED"/>
    <property type="match status" value="1"/>
</dbReference>
<gene>
    <name evidence="6" type="ORF">DFQ02_107194</name>
</gene>
<dbReference type="Gene3D" id="2.60.120.10">
    <property type="entry name" value="Jelly Rolls"/>
    <property type="match status" value="1"/>
</dbReference>
<keyword evidence="7" id="KW-1185">Reference proteome</keyword>
<dbReference type="PROSITE" id="PS50042">
    <property type="entry name" value="CNMP_BINDING_3"/>
    <property type="match status" value="1"/>
</dbReference>
<feature type="domain" description="HTH crp-type" evidence="5">
    <location>
        <begin position="165"/>
        <end position="236"/>
    </location>
</feature>
<evidence type="ECO:0000259" key="5">
    <source>
        <dbReference type="PROSITE" id="PS51063"/>
    </source>
</evidence>
<dbReference type="PROSITE" id="PS51063">
    <property type="entry name" value="HTH_CRP_2"/>
    <property type="match status" value="1"/>
</dbReference>
<keyword evidence="1" id="KW-0805">Transcription regulation</keyword>
<keyword evidence="3" id="KW-0804">Transcription</keyword>
<evidence type="ECO:0000313" key="7">
    <source>
        <dbReference type="Proteomes" id="UP000256629"/>
    </source>
</evidence>
<keyword evidence="2" id="KW-0238">DNA-binding</keyword>
<dbReference type="PANTHER" id="PTHR24567:SF26">
    <property type="entry name" value="REGULATORY PROTEIN YEIL"/>
    <property type="match status" value="1"/>
</dbReference>
<dbReference type="AlphaFoldDB" id="A0A3D9HAR2"/>
<dbReference type="GO" id="GO:0003700">
    <property type="term" value="F:DNA-binding transcription factor activity"/>
    <property type="evidence" value="ECO:0007669"/>
    <property type="project" value="TreeGrafter"/>
</dbReference>
<evidence type="ECO:0000256" key="3">
    <source>
        <dbReference type="ARBA" id="ARBA00023163"/>
    </source>
</evidence>
<dbReference type="InterPro" id="IPR018490">
    <property type="entry name" value="cNMP-bd_dom_sf"/>
</dbReference>
<dbReference type="Pfam" id="PF13545">
    <property type="entry name" value="HTH_Crp_2"/>
    <property type="match status" value="1"/>
</dbReference>
<comment type="caution">
    <text evidence="6">The sequence shown here is derived from an EMBL/GenBank/DDBJ whole genome shotgun (WGS) entry which is preliminary data.</text>
</comment>
<dbReference type="InterPro" id="IPR014710">
    <property type="entry name" value="RmlC-like_jellyroll"/>
</dbReference>
<dbReference type="EMBL" id="QRDX01000007">
    <property type="protein sequence ID" value="RED46046.1"/>
    <property type="molecule type" value="Genomic_DNA"/>
</dbReference>
<dbReference type="InterPro" id="IPR012318">
    <property type="entry name" value="HTH_CRP"/>
</dbReference>
<dbReference type="SUPFAM" id="SSF51206">
    <property type="entry name" value="cAMP-binding domain-like"/>
    <property type="match status" value="1"/>
</dbReference>
<dbReference type="InterPro" id="IPR050397">
    <property type="entry name" value="Env_Response_Regulators"/>
</dbReference>
<dbReference type="GO" id="GO:0005829">
    <property type="term" value="C:cytosol"/>
    <property type="evidence" value="ECO:0007669"/>
    <property type="project" value="TreeGrafter"/>
</dbReference>
<reference evidence="6 7" key="1">
    <citation type="submission" date="2018-07" db="EMBL/GenBank/DDBJ databases">
        <title>Genomic Encyclopedia of Type Strains, Phase III (KMG-III): the genomes of soil and plant-associated and newly described type strains.</title>
        <authorList>
            <person name="Whitman W."/>
        </authorList>
    </citation>
    <scope>NUCLEOTIDE SEQUENCE [LARGE SCALE GENOMIC DNA]</scope>
    <source>
        <strain evidence="6 7">CECT 8487</strain>
    </source>
</reference>
<dbReference type="Proteomes" id="UP000256629">
    <property type="component" value="Unassembled WGS sequence"/>
</dbReference>
<organism evidence="6 7">
    <name type="scientific">Seonamhaeicola aphaedonensis</name>
    <dbReference type="NCBI Taxonomy" id="1461338"/>
    <lineage>
        <taxon>Bacteria</taxon>
        <taxon>Pseudomonadati</taxon>
        <taxon>Bacteroidota</taxon>
        <taxon>Flavobacteriia</taxon>
        <taxon>Flavobacteriales</taxon>
        <taxon>Flavobacteriaceae</taxon>
    </lineage>
</organism>
<proteinExistence type="predicted"/>
<dbReference type="InterPro" id="IPR000595">
    <property type="entry name" value="cNMP-bd_dom"/>
</dbReference>
<protein>
    <submittedName>
        <fullName evidence="6">CRP-like cAMP-binding protein</fullName>
    </submittedName>
</protein>
<dbReference type="SMART" id="SM00419">
    <property type="entry name" value="HTH_CRP"/>
    <property type="match status" value="1"/>
</dbReference>
<evidence type="ECO:0000256" key="1">
    <source>
        <dbReference type="ARBA" id="ARBA00023015"/>
    </source>
</evidence>
<evidence type="ECO:0000313" key="6">
    <source>
        <dbReference type="EMBL" id="RED46046.1"/>
    </source>
</evidence>
<dbReference type="GO" id="GO:0003677">
    <property type="term" value="F:DNA binding"/>
    <property type="evidence" value="ECO:0007669"/>
    <property type="project" value="UniProtKB-KW"/>
</dbReference>
<feature type="domain" description="Cyclic nucleotide-binding" evidence="4">
    <location>
        <begin position="31"/>
        <end position="127"/>
    </location>
</feature>
<dbReference type="InterPro" id="IPR036390">
    <property type="entry name" value="WH_DNA-bd_sf"/>
</dbReference>
<sequence>MIFIMNYLLLHDKKIKGMSKCEQCIIKQFNSLKALTKDELIRISSCKTSKTIKKGEVIFEEGEVLNGVYCVKDGICKLTKLSANGKDQIVKMVVKGDLLGQRSIVSEERSNLQATALNDMEVCFIPKSEILADLQKNPDFTFNVLKDMANDLKEADDVIVNMAQKSVRQRLAETIIYIHESFGVNPDGTLSVLLSREDFANIVGTATESAIRVLSQFKKEGLISTIGKRIKIENIEDLKRVE</sequence>